<dbReference type="OrthoDB" id="2473397at2"/>
<keyword evidence="1" id="KW-0732">Signal</keyword>
<dbReference type="SUPFAM" id="SSF110997">
    <property type="entry name" value="Sporulation related repeat"/>
    <property type="match status" value="1"/>
</dbReference>
<comment type="caution">
    <text evidence="3">The sequence shown here is derived from an EMBL/GenBank/DDBJ whole genome shotgun (WGS) entry which is preliminary data.</text>
</comment>
<feature type="signal peptide" evidence="1">
    <location>
        <begin position="1"/>
        <end position="22"/>
    </location>
</feature>
<evidence type="ECO:0000313" key="5">
    <source>
        <dbReference type="Proteomes" id="UP000030130"/>
    </source>
</evidence>
<feature type="chain" id="PRO_5010409730" evidence="1">
    <location>
        <begin position="23"/>
        <end position="168"/>
    </location>
</feature>
<dbReference type="GeneID" id="57240665"/>
<dbReference type="EMBL" id="JRAI01000047">
    <property type="protein sequence ID" value="KGN85849.1"/>
    <property type="molecule type" value="Genomic_DNA"/>
</dbReference>
<dbReference type="AlphaFoldDB" id="A0A099WPZ5"/>
<feature type="domain" description="SPOR" evidence="2">
    <location>
        <begin position="84"/>
        <end position="148"/>
    </location>
</feature>
<proteinExistence type="predicted"/>
<dbReference type="Pfam" id="PF05036">
    <property type="entry name" value="SPOR"/>
    <property type="match status" value="1"/>
</dbReference>
<evidence type="ECO:0000256" key="1">
    <source>
        <dbReference type="SAM" id="SignalP"/>
    </source>
</evidence>
<reference evidence="4 5" key="1">
    <citation type="submission" date="2014-08" db="EMBL/GenBank/DDBJ databases">
        <title>Porphyromonas gulae strain:COT-052_OH1451 Genome sequencing.</title>
        <authorList>
            <person name="Wallis C."/>
            <person name="Deusch O."/>
            <person name="O'Flynn C."/>
            <person name="Davis I."/>
            <person name="Jospin G."/>
            <person name="Darling A.E."/>
            <person name="Coil D.A."/>
            <person name="Alexiev A."/>
            <person name="Horsfall A."/>
            <person name="Kirkwood N."/>
            <person name="Harris S."/>
            <person name="Eisen J.A."/>
        </authorList>
    </citation>
    <scope>NUCLEOTIDE SEQUENCE [LARGE SCALE GENOMIC DNA]</scope>
    <source>
        <strain evidence="5">COT-052 OH1451</strain>
        <strain evidence="4">COT-052_OH1451</strain>
    </source>
</reference>
<protein>
    <submittedName>
        <fullName evidence="3">Cell division protein</fullName>
    </submittedName>
</protein>
<dbReference type="GO" id="GO:0051301">
    <property type="term" value="P:cell division"/>
    <property type="evidence" value="ECO:0007669"/>
    <property type="project" value="UniProtKB-KW"/>
</dbReference>
<dbReference type="InterPro" id="IPR007730">
    <property type="entry name" value="SPOR-like_dom"/>
</dbReference>
<dbReference type="GO" id="GO:0042834">
    <property type="term" value="F:peptidoglycan binding"/>
    <property type="evidence" value="ECO:0007669"/>
    <property type="project" value="InterPro"/>
</dbReference>
<keyword evidence="3" id="KW-0132">Cell division</keyword>
<keyword evidence="3" id="KW-0131">Cell cycle</keyword>
<sequence length="168" mass="18886">MKPIFFFSLLLLSLICYSSSEAQVSTSAHSKAPISIFEALSAEREGEGTIIIYQPASVKAAVGKVSGRLAGLIEGESNIRLVHGYRVQVYNGNVATSKREANYRAAQIAQLHPEMRCYLTYRAPFWRLLVGDFSSREEAEEAKQLLKKSFPSYAREIYIVRDKIRQGY</sequence>
<evidence type="ECO:0000313" key="4">
    <source>
        <dbReference type="EMBL" id="KGN85849.1"/>
    </source>
</evidence>
<dbReference type="EMBL" id="JRAK01000124">
    <property type="protein sequence ID" value="KGN85611.1"/>
    <property type="molecule type" value="Genomic_DNA"/>
</dbReference>
<dbReference type="STRING" id="111105.HR09_02345"/>
<reference evidence="3 6" key="2">
    <citation type="submission" date="2014-08" db="EMBL/GenBank/DDBJ databases">
        <title>Porphyromonas gulae strain:COT-052_OH3439 Genome sequencing.</title>
        <authorList>
            <person name="Wallis C."/>
            <person name="Deusch O."/>
            <person name="O'Flynn C."/>
            <person name="Davis I."/>
            <person name="Jospin G."/>
            <person name="Darling A.E."/>
            <person name="Coil D.A."/>
            <person name="Alexiev A."/>
            <person name="Horsfall A."/>
            <person name="Kirkwood N."/>
            <person name="Harris S."/>
            <person name="Eisen J.A."/>
        </authorList>
    </citation>
    <scope>NUCLEOTIDE SEQUENCE [LARGE SCALE GENOMIC DNA]</scope>
    <source>
        <strain evidence="6">COT-052 OH3439</strain>
        <strain evidence="3">COT-052_OH3439</strain>
    </source>
</reference>
<accession>A0A099WPZ5</accession>
<evidence type="ECO:0000313" key="3">
    <source>
        <dbReference type="EMBL" id="KGN85611.1"/>
    </source>
</evidence>
<dbReference type="InterPro" id="IPR036680">
    <property type="entry name" value="SPOR-like_sf"/>
</dbReference>
<dbReference type="Proteomes" id="UP000030146">
    <property type="component" value="Unassembled WGS sequence"/>
</dbReference>
<gene>
    <name evidence="4" type="ORF">HR08_05055</name>
    <name evidence="3" type="ORF">HR15_09470</name>
</gene>
<keyword evidence="6" id="KW-1185">Reference proteome</keyword>
<evidence type="ECO:0000313" key="6">
    <source>
        <dbReference type="Proteomes" id="UP000030146"/>
    </source>
</evidence>
<organism evidence="3 6">
    <name type="scientific">Porphyromonas gulae</name>
    <dbReference type="NCBI Taxonomy" id="111105"/>
    <lineage>
        <taxon>Bacteria</taxon>
        <taxon>Pseudomonadati</taxon>
        <taxon>Bacteroidota</taxon>
        <taxon>Bacteroidia</taxon>
        <taxon>Bacteroidales</taxon>
        <taxon>Porphyromonadaceae</taxon>
        <taxon>Porphyromonas</taxon>
    </lineage>
</organism>
<dbReference type="eggNOG" id="ENOG5032XVZ">
    <property type="taxonomic scope" value="Bacteria"/>
</dbReference>
<name>A0A099WPZ5_9PORP</name>
<evidence type="ECO:0000259" key="2">
    <source>
        <dbReference type="Pfam" id="PF05036"/>
    </source>
</evidence>
<dbReference type="Gene3D" id="3.30.70.1070">
    <property type="entry name" value="Sporulation related repeat"/>
    <property type="match status" value="1"/>
</dbReference>
<dbReference type="Proteomes" id="UP000030130">
    <property type="component" value="Unassembled WGS sequence"/>
</dbReference>
<dbReference type="RefSeq" id="WP_018965052.1">
    <property type="nucleotide sequence ID" value="NZ_JQJE01000042.1"/>
</dbReference>